<name>A0A814DVN4_9BILA</name>
<dbReference type="GO" id="GO:0016539">
    <property type="term" value="P:intein-mediated protein splicing"/>
    <property type="evidence" value="ECO:0007669"/>
    <property type="project" value="InterPro"/>
</dbReference>
<comment type="caution">
    <text evidence="2">The sequence shown here is derived from an EMBL/GenBank/DDBJ whole genome shotgun (WGS) entry which is preliminary data.</text>
</comment>
<dbReference type="PROSITE" id="PS50817">
    <property type="entry name" value="INTEIN_N_TER"/>
    <property type="match status" value="1"/>
</dbReference>
<dbReference type="EMBL" id="CAJNOQ010002512">
    <property type="protein sequence ID" value="CAF0962390.1"/>
    <property type="molecule type" value="Genomic_DNA"/>
</dbReference>
<dbReference type="InterPro" id="IPR050387">
    <property type="entry name" value="Hedgehog_Signaling"/>
</dbReference>
<evidence type="ECO:0000313" key="4">
    <source>
        <dbReference type="Proteomes" id="UP000663829"/>
    </source>
</evidence>
<dbReference type="SUPFAM" id="SSF51294">
    <property type="entry name" value="Hedgehog/intein (Hint) domain"/>
    <property type="match status" value="1"/>
</dbReference>
<dbReference type="EMBL" id="CAJOBC010002512">
    <property type="protein sequence ID" value="CAF3736797.1"/>
    <property type="molecule type" value="Genomic_DNA"/>
</dbReference>
<proteinExistence type="predicted"/>
<evidence type="ECO:0000259" key="1">
    <source>
        <dbReference type="SMART" id="SM00306"/>
    </source>
</evidence>
<dbReference type="GO" id="GO:0016540">
    <property type="term" value="P:protein autoprocessing"/>
    <property type="evidence" value="ECO:0007669"/>
    <property type="project" value="InterPro"/>
</dbReference>
<dbReference type="SMART" id="SM00306">
    <property type="entry name" value="HintN"/>
    <property type="match status" value="1"/>
</dbReference>
<evidence type="ECO:0000313" key="3">
    <source>
        <dbReference type="EMBL" id="CAF3736797.1"/>
    </source>
</evidence>
<dbReference type="OrthoDB" id="2013942at2759"/>
<dbReference type="Proteomes" id="UP000663829">
    <property type="component" value="Unassembled WGS sequence"/>
</dbReference>
<dbReference type="PANTHER" id="PTHR11889">
    <property type="entry name" value="HEDGEHOG"/>
    <property type="match status" value="1"/>
</dbReference>
<dbReference type="PANTHER" id="PTHR11889:SF31">
    <property type="entry name" value="PROTEIN HEDGEHOG"/>
    <property type="match status" value="1"/>
</dbReference>
<dbReference type="InterPro" id="IPR001767">
    <property type="entry name" value="Hedgehog_Hint"/>
</dbReference>
<sequence>MTDCAACGVSCNLAHANSSCSTGICTIVSCYSGYGNCDAVSSNGCEADITSVSTCGTNCTLCSLPNAVPVCVSGICLISTCNSGGWVDHNLLAADGCEVNYHTLSNCGSFGTICSTAHATPTCSTGSCQITSCDVGFGDCNLLPGDGCETDLTTTANCGNCSDVCNLPDAVPVCLSGMCDIWTCSAGYDDCDRNASTGCEVNLLITTAHCGYCTNNCNLAHATSACVNGTCVIASCNVGYVNCDNITSNGCEVDVLTSTSNCGYCGHNCTCPHATAVCTSGVCAISPCDTGYADCDLTASTGCEVNIFSVVNCGSCGNICSLPNAVSTCPTGTCQVLSCLSPYGDCDGIASNGCEANLQTSASTCGTCAINCNNLANVNLVHCISGSCSIATCDSEYYDCDGTVSDGCEVDLYTTNNCGSCGSTCSSRSHASVTCPAGTCQYSCNSGYADCNGSPTDGCETDITTSSHCGSCSNDCNGNNCNCGWTGCSCGGCFHGDEPVLLVNGEYRKVKNLLSGDRVYSLNEQNRIVEDEIIMMLHLDPNLTTEFCTIETVMNESLSVTCDHYMIVHGQKERYIRADRVKHNDMLYVHTTQNSVKLVAVKSVRRDFKIGYYTPKTFQGTLIVNGIAASCYFAFIG</sequence>
<dbReference type="InterPro" id="IPR003587">
    <property type="entry name" value="Hint_dom_N"/>
</dbReference>
<dbReference type="InterPro" id="IPR036844">
    <property type="entry name" value="Hint_dom_sf"/>
</dbReference>
<dbReference type="InterPro" id="IPR006141">
    <property type="entry name" value="Intein_N"/>
</dbReference>
<evidence type="ECO:0000313" key="2">
    <source>
        <dbReference type="EMBL" id="CAF0962390.1"/>
    </source>
</evidence>
<organism evidence="2 4">
    <name type="scientific">Didymodactylos carnosus</name>
    <dbReference type="NCBI Taxonomy" id="1234261"/>
    <lineage>
        <taxon>Eukaryota</taxon>
        <taxon>Metazoa</taxon>
        <taxon>Spiralia</taxon>
        <taxon>Gnathifera</taxon>
        <taxon>Rotifera</taxon>
        <taxon>Eurotatoria</taxon>
        <taxon>Bdelloidea</taxon>
        <taxon>Philodinida</taxon>
        <taxon>Philodinidae</taxon>
        <taxon>Didymodactylos</taxon>
    </lineage>
</organism>
<dbReference type="Pfam" id="PF01079">
    <property type="entry name" value="Hint"/>
    <property type="match status" value="1"/>
</dbReference>
<accession>A0A814DVN4</accession>
<gene>
    <name evidence="2" type="ORF">GPM918_LOCUS11823</name>
    <name evidence="3" type="ORF">SRO942_LOCUS11824</name>
</gene>
<dbReference type="Gene3D" id="2.170.16.10">
    <property type="entry name" value="Hedgehog/Intein (Hint) domain"/>
    <property type="match status" value="1"/>
</dbReference>
<dbReference type="CDD" id="cd00081">
    <property type="entry name" value="Hint"/>
    <property type="match status" value="1"/>
</dbReference>
<dbReference type="Proteomes" id="UP000681722">
    <property type="component" value="Unassembled WGS sequence"/>
</dbReference>
<protein>
    <recommendedName>
        <fullName evidence="1">Hint domain-containing protein</fullName>
    </recommendedName>
</protein>
<feature type="domain" description="Hint" evidence="1">
    <location>
        <begin position="491"/>
        <end position="591"/>
    </location>
</feature>
<keyword evidence="4" id="KW-1185">Reference proteome</keyword>
<dbReference type="AlphaFoldDB" id="A0A814DVN4"/>
<reference evidence="2" key="1">
    <citation type="submission" date="2021-02" db="EMBL/GenBank/DDBJ databases">
        <authorList>
            <person name="Nowell W R."/>
        </authorList>
    </citation>
    <scope>NUCLEOTIDE SEQUENCE</scope>
</reference>